<dbReference type="SMART" id="SM00530">
    <property type="entry name" value="HTH_XRE"/>
    <property type="match status" value="1"/>
</dbReference>
<feature type="domain" description="HTH cro/C1-type" evidence="1">
    <location>
        <begin position="25"/>
        <end position="58"/>
    </location>
</feature>
<dbReference type="EMBL" id="BAAAJK010000006">
    <property type="protein sequence ID" value="GAA1384609.1"/>
    <property type="molecule type" value="Genomic_DNA"/>
</dbReference>
<dbReference type="Pfam" id="PF01381">
    <property type="entry name" value="HTH_3"/>
    <property type="match status" value="1"/>
</dbReference>
<evidence type="ECO:0000313" key="2">
    <source>
        <dbReference type="EMBL" id="GAA1384609.1"/>
    </source>
</evidence>
<organism evidence="2 3">
    <name type="scientific">Pseudonocardia kongjuensis</name>
    <dbReference type="NCBI Taxonomy" id="102227"/>
    <lineage>
        <taxon>Bacteria</taxon>
        <taxon>Bacillati</taxon>
        <taxon>Actinomycetota</taxon>
        <taxon>Actinomycetes</taxon>
        <taxon>Pseudonocardiales</taxon>
        <taxon>Pseudonocardiaceae</taxon>
        <taxon>Pseudonocardia</taxon>
    </lineage>
</organism>
<dbReference type="InterPro" id="IPR001387">
    <property type="entry name" value="Cro/C1-type_HTH"/>
</dbReference>
<dbReference type="InterPro" id="IPR010982">
    <property type="entry name" value="Lambda_DNA-bd_dom_sf"/>
</dbReference>
<keyword evidence="3" id="KW-1185">Reference proteome</keyword>
<evidence type="ECO:0000259" key="1">
    <source>
        <dbReference type="PROSITE" id="PS50943"/>
    </source>
</evidence>
<dbReference type="Proteomes" id="UP001501414">
    <property type="component" value="Unassembled WGS sequence"/>
</dbReference>
<evidence type="ECO:0000313" key="3">
    <source>
        <dbReference type="Proteomes" id="UP001501414"/>
    </source>
</evidence>
<dbReference type="Gene3D" id="1.10.260.40">
    <property type="entry name" value="lambda repressor-like DNA-binding domains"/>
    <property type="match status" value="1"/>
</dbReference>
<comment type="caution">
    <text evidence="2">The sequence shown here is derived from an EMBL/GenBank/DDBJ whole genome shotgun (WGS) entry which is preliminary data.</text>
</comment>
<dbReference type="CDD" id="cd00093">
    <property type="entry name" value="HTH_XRE"/>
    <property type="match status" value="1"/>
</dbReference>
<dbReference type="SUPFAM" id="SSF47413">
    <property type="entry name" value="lambda repressor-like DNA-binding domains"/>
    <property type="match status" value="1"/>
</dbReference>
<sequence length="372" mass="40824">MVRRDDTLTGGHGARPVGIVAGFALKTARRTASMTQEQLAEMLRVDVSTIQGWESGRRPLAAAAAGDVMGVCRLLARAAAPVTIAGHIHQAIAADLILTCGVRISGELAELDQHPLASTVLRRTAANLVALPLISSWPRGIAHVVNAQGKPVASPPQLPLGDRLRFFDHLMVITERAADTGEWLLRRQAIYFLGFDSRPSTMDWIRTLHRRTTPKSIEMSDDLHGHLTSRSAAVSLATGGDSDRIQEFVDNLSGERAQLVNLNFWAHWIGETSGEHADDSFMLKDSRSDWSGSRLLAHLVDRLDERAAHRPLNLRSLHTLVSYKSELFRNLPKDSVQKLGDTLDVLESSPLLTRAERDQVVGLLYAVRLADS</sequence>
<gene>
    <name evidence="2" type="ORF">GCM10009613_15710</name>
</gene>
<proteinExistence type="predicted"/>
<dbReference type="RefSeq" id="WP_344019919.1">
    <property type="nucleotide sequence ID" value="NZ_BAAAJK010000006.1"/>
</dbReference>
<reference evidence="2 3" key="1">
    <citation type="journal article" date="2019" name="Int. J. Syst. Evol. Microbiol.">
        <title>The Global Catalogue of Microorganisms (GCM) 10K type strain sequencing project: providing services to taxonomists for standard genome sequencing and annotation.</title>
        <authorList>
            <consortium name="The Broad Institute Genomics Platform"/>
            <consortium name="The Broad Institute Genome Sequencing Center for Infectious Disease"/>
            <person name="Wu L."/>
            <person name="Ma J."/>
        </authorList>
    </citation>
    <scope>NUCLEOTIDE SEQUENCE [LARGE SCALE GENOMIC DNA]</scope>
    <source>
        <strain evidence="2 3">JCM 11896</strain>
    </source>
</reference>
<protein>
    <recommendedName>
        <fullName evidence="1">HTH cro/C1-type domain-containing protein</fullName>
    </recommendedName>
</protein>
<accession>A0ABN1XL89</accession>
<name>A0ABN1XL89_9PSEU</name>
<dbReference type="PROSITE" id="PS50943">
    <property type="entry name" value="HTH_CROC1"/>
    <property type="match status" value="1"/>
</dbReference>